<accession>A0A1H3SI54</accession>
<dbReference type="OrthoDB" id="4548523at2"/>
<gene>
    <name evidence="1" type="ORF">SAMN05421504_11415</name>
</gene>
<dbReference type="InterPro" id="IPR034660">
    <property type="entry name" value="DinB/YfiT-like"/>
</dbReference>
<dbReference type="SUPFAM" id="SSF109854">
    <property type="entry name" value="DinB/YfiT-like putative metalloenzymes"/>
    <property type="match status" value="1"/>
</dbReference>
<dbReference type="AlphaFoldDB" id="A0A1H3SI54"/>
<dbReference type="RefSeq" id="WP_091299192.1">
    <property type="nucleotide sequence ID" value="NZ_FNON01000014.1"/>
</dbReference>
<name>A0A1H3SI54_9PSEU</name>
<sequence>MAGNVRPVADERDGLLQFVAQQRLVIRTAAYGLTDEQARATPTASTLSVGGLIKHVATVEDGWIDIVLQKPSEPGANSQDDYANGFRLLEDETLEGVLARYEEVARRTEEVIAGIEDLGQAVPVPKGVPWFPPDVEAWSVRWVLLHLIQETARHAGHADLVREHIDGATAMPLLAAAENWPETPWMKPWSPADAAS</sequence>
<proteinExistence type="predicted"/>
<dbReference type="STRING" id="589385.SAMN05421504_11415"/>
<dbReference type="Gene3D" id="1.20.120.450">
    <property type="entry name" value="dinb family like domain"/>
    <property type="match status" value="1"/>
</dbReference>
<dbReference type="Proteomes" id="UP000199515">
    <property type="component" value="Unassembled WGS sequence"/>
</dbReference>
<reference evidence="1 2" key="1">
    <citation type="submission" date="2016-10" db="EMBL/GenBank/DDBJ databases">
        <authorList>
            <person name="de Groot N.N."/>
        </authorList>
    </citation>
    <scope>NUCLEOTIDE SEQUENCE [LARGE SCALE GENOMIC DNA]</scope>
    <source>
        <strain evidence="1 2">CPCC 202699</strain>
    </source>
</reference>
<keyword evidence="2" id="KW-1185">Reference proteome</keyword>
<organism evidence="1 2">
    <name type="scientific">Amycolatopsis xylanica</name>
    <dbReference type="NCBI Taxonomy" id="589385"/>
    <lineage>
        <taxon>Bacteria</taxon>
        <taxon>Bacillati</taxon>
        <taxon>Actinomycetota</taxon>
        <taxon>Actinomycetes</taxon>
        <taxon>Pseudonocardiales</taxon>
        <taxon>Pseudonocardiaceae</taxon>
        <taxon>Amycolatopsis</taxon>
    </lineage>
</organism>
<dbReference type="EMBL" id="FNON01000014">
    <property type="protein sequence ID" value="SDZ37614.1"/>
    <property type="molecule type" value="Genomic_DNA"/>
</dbReference>
<protein>
    <recommendedName>
        <fullName evidence="3">DinB superfamily protein</fullName>
    </recommendedName>
</protein>
<dbReference type="Pfam" id="PF04978">
    <property type="entry name" value="MST"/>
    <property type="match status" value="1"/>
</dbReference>
<evidence type="ECO:0000313" key="1">
    <source>
        <dbReference type="EMBL" id="SDZ37614.1"/>
    </source>
</evidence>
<evidence type="ECO:0000313" key="2">
    <source>
        <dbReference type="Proteomes" id="UP000199515"/>
    </source>
</evidence>
<evidence type="ECO:0008006" key="3">
    <source>
        <dbReference type="Google" id="ProtNLM"/>
    </source>
</evidence>
<dbReference type="InterPro" id="IPR007061">
    <property type="entry name" value="MST-like"/>
</dbReference>